<evidence type="ECO:0000256" key="4">
    <source>
        <dbReference type="ARBA" id="ARBA00022694"/>
    </source>
</evidence>
<comment type="caution">
    <text evidence="8">The sequence shown here is derived from an EMBL/GenBank/DDBJ whole genome shotgun (WGS) entry which is preliminary data.</text>
</comment>
<dbReference type="GO" id="GO:0005737">
    <property type="term" value="C:cytoplasm"/>
    <property type="evidence" value="ECO:0007669"/>
    <property type="project" value="UniProtKB-SubCell"/>
</dbReference>
<keyword evidence="5" id="KW-0677">Repeat</keyword>
<dbReference type="SUPFAM" id="SSF50978">
    <property type="entry name" value="WD40 repeat-like"/>
    <property type="match status" value="2"/>
</dbReference>
<feature type="non-terminal residue" evidence="8">
    <location>
        <position position="1634"/>
    </location>
</feature>
<dbReference type="GO" id="GO:0030488">
    <property type="term" value="P:tRNA methylation"/>
    <property type="evidence" value="ECO:0007669"/>
    <property type="project" value="TreeGrafter"/>
</dbReference>
<evidence type="ECO:0000256" key="7">
    <source>
        <dbReference type="PROSITE-ProRule" id="PRU00221"/>
    </source>
</evidence>
<dbReference type="OrthoDB" id="5594999at2759"/>
<dbReference type="InterPro" id="IPR029058">
    <property type="entry name" value="AB_hydrolase_fold"/>
</dbReference>
<evidence type="ECO:0000313" key="8">
    <source>
        <dbReference type="EMBL" id="RFU30899.1"/>
    </source>
</evidence>
<comment type="similarity">
    <text evidence="6">Belongs to the WD repeat WDR6 family.</text>
</comment>
<keyword evidence="4" id="KW-0819">tRNA processing</keyword>
<dbReference type="PROSITE" id="PS50082">
    <property type="entry name" value="WD_REPEATS_2"/>
    <property type="match status" value="2"/>
</dbReference>
<dbReference type="PANTHER" id="PTHR14344">
    <property type="entry name" value="WD REPEAT PROTEIN"/>
    <property type="match status" value="1"/>
</dbReference>
<dbReference type="OMA" id="DKDLRIM"/>
<sequence length="1634" mass="182530">MSIKLSHTLNPITALEIYHSRNGRLVTLAGEGVYLKVFDFESSELIGQYRIFESQTIHGIVVSGTSSDQNDLQVVIWGRSCLTIIRNKLWELLLSKGLGDITSLETTAPDWILDVALSPTHHDRCVLVTAHNTLIQASIESESESDSILIKTLESPSRSMLYSANVTWDSDTVVTIAAGTVFGEIIVWECTIPESGSHSAAQVFYTLTGHEGSIFGVNLSSTLRDKTGNNVRLLTSCSDDRTIRIWDVSRPINTSTPLTSRDHARSAFARETGFGTIDQRVNGGQESGRCLGMIMGHASRIWNVKFLQLDSTSVQVLSFGEDTTVQQWKMDIEFDRVLKQLIHIDTFAFHSGKHLWSSAFHQVSESRVLIATGGADGKISSYTVSLNNPEVSDPNDSGLEEQQNSDKWHGFSHHLELDFEEVLSYLSVNGSCQTTLLELPAVESAKELSPTDKVPKEYGLVAENLILATTSFGRVLTCKLGTHLQWEELKIPESHELDLRSYSIVKGLPEAGVAFTTGMNGKIFMYQQGSTIQVVGDVGYKVTDMFPFVRPDDMSVCLLINTLGGEVATLYQFDQAHEKLFLKQSLTISLPAKFVATSAGYCNGFLILGSRNGSIAVYEPNVQENAIALWKVDIENGDAITAVATIETPSTGVENHEGYFLTTGRNGIYSIFHICTNSDPGSQLSSPVISPVHHGTPPFGPVIEAGWFEGSDLFLCGFRSKHFVVWNETKRCEIASVECGGAHRSFAYSHLKGTNGGGYFVYTKASKLHIYYQPNSSHRILKQGGHGREIKACALSPNGRLMATGGEDTAIWIWKYCGDIELERRFECLTVRQKHSAGIQHVQWYGENYLLSSGGVEEFYIWSITPIPGFGIGIVCEAGCPDLSEDKDLRIMSFDVSEPPGSMRSKDEQAMLISLAYSDSTIRTYIYSKSSGFTLLATGRYTNACLMQIQSIQQSSEEMNLITAATDGKLAIWKVPVPKSDITAEWQMISAREVHQNSIKSMDVITLEHGKRIAVATGGDDNALGITIYNSSALCSTNTVPPRTLLRSAHAAAITGLCCLPTFEFIGNGEDTEFRIVTSSNDQRVKEWSIRLNSSSDKQSGDKEQAVLIHNVGDAFTTIADVGDMALINKKKRRNEQRKRLGSASSGECRNGATLRISPALEILAISEALFYTFIYIPYSFYLQREAIHPSVPTREERRELFIRCTENIEDTEAYLRKWFLGAPLEDIRRDNVKEFFLWAFLNRCGEVGDDDEELEEYVCLTERRMGRRIEEGRGSVVALRLTLDPVDMLHRSLTWYLCVGFVDFITHVALVYHGFHFHRIPMISFFNTFPFRPQTLLTTHHSPAKHTNYWYRKHTSKDKLPILFIHGIGIGLFPYVKFLAELNSLSGVETTDPDDQVGIIAIEILPVSFRITHHALNRQEMCQEIDQILQKHFSPTQKFVLVSHSYGSVISTHLLKFCPSIAPRIGAIMLIDPVTILLHLPDVAYNFTRRKPNEANEHQLYYFASMDMGVSHTLSRHFFWNENILWKEDLKDRKVTVCLAGRDLIVDTAAVGRYLSSCDTIGGDDSSLLLRRNREAKKPNGNAEVDESWKSRPWKGSGIDILWFKELDHAQIFDYPEGRAKLIEAIRIYCKDC</sequence>
<proteinExistence type="inferred from homology"/>
<protein>
    <submittedName>
        <fullName evidence="8">Uncharacterized protein</fullName>
    </submittedName>
</protein>
<dbReference type="Proteomes" id="UP000258309">
    <property type="component" value="Unassembled WGS sequence"/>
</dbReference>
<dbReference type="PANTHER" id="PTHR14344:SF3">
    <property type="entry name" value="WD REPEAT-CONTAINING PROTEIN 6"/>
    <property type="match status" value="1"/>
</dbReference>
<evidence type="ECO:0000313" key="9">
    <source>
        <dbReference type="Proteomes" id="UP000258309"/>
    </source>
</evidence>
<feature type="non-terminal residue" evidence="8">
    <location>
        <position position="1"/>
    </location>
</feature>
<evidence type="ECO:0000256" key="5">
    <source>
        <dbReference type="ARBA" id="ARBA00022737"/>
    </source>
</evidence>
<evidence type="ECO:0000256" key="1">
    <source>
        <dbReference type="ARBA" id="ARBA00004496"/>
    </source>
</evidence>
<dbReference type="InterPro" id="IPR051973">
    <property type="entry name" value="tRNA_Anticodon_Mtase-Reg"/>
</dbReference>
<dbReference type="InterPro" id="IPR015943">
    <property type="entry name" value="WD40/YVTN_repeat-like_dom_sf"/>
</dbReference>
<keyword evidence="3 7" id="KW-0853">WD repeat</keyword>
<dbReference type="SUPFAM" id="SSF53474">
    <property type="entry name" value="alpha/beta-Hydrolases"/>
    <property type="match status" value="1"/>
</dbReference>
<keyword evidence="2" id="KW-0963">Cytoplasm</keyword>
<dbReference type="PROSITE" id="PS00678">
    <property type="entry name" value="WD_REPEATS_1"/>
    <property type="match status" value="1"/>
</dbReference>
<gene>
    <name evidence="8" type="ORF">B7463_g5455</name>
</gene>
<organism evidence="8 9">
    <name type="scientific">Scytalidium lignicola</name>
    <name type="common">Hyphomycete</name>
    <dbReference type="NCBI Taxonomy" id="5539"/>
    <lineage>
        <taxon>Eukaryota</taxon>
        <taxon>Fungi</taxon>
        <taxon>Dikarya</taxon>
        <taxon>Ascomycota</taxon>
        <taxon>Pezizomycotina</taxon>
        <taxon>Leotiomycetes</taxon>
        <taxon>Leotiomycetes incertae sedis</taxon>
        <taxon>Scytalidium</taxon>
    </lineage>
</organism>
<comment type="subcellular location">
    <subcellularLocation>
        <location evidence="1">Cytoplasm</location>
    </subcellularLocation>
</comment>
<reference evidence="8 9" key="1">
    <citation type="submission" date="2018-05" db="EMBL/GenBank/DDBJ databases">
        <title>Draft genome sequence of Scytalidium lignicola DSM 105466, a ubiquitous saprotrophic fungus.</title>
        <authorList>
            <person name="Buettner E."/>
            <person name="Gebauer A.M."/>
            <person name="Hofrichter M."/>
            <person name="Liers C."/>
            <person name="Kellner H."/>
        </authorList>
    </citation>
    <scope>NUCLEOTIDE SEQUENCE [LARGE SCALE GENOMIC DNA]</scope>
    <source>
        <strain evidence="8 9">DSM 105466</strain>
    </source>
</reference>
<dbReference type="InterPro" id="IPR001680">
    <property type="entry name" value="WD40_rpt"/>
</dbReference>
<dbReference type="PROSITE" id="PS50294">
    <property type="entry name" value="WD_REPEATS_REGION"/>
    <property type="match status" value="1"/>
</dbReference>
<dbReference type="Gene3D" id="3.40.50.1820">
    <property type="entry name" value="alpha/beta hydrolase"/>
    <property type="match status" value="1"/>
</dbReference>
<feature type="repeat" description="WD" evidence="7">
    <location>
        <begin position="783"/>
        <end position="815"/>
    </location>
</feature>
<dbReference type="SMART" id="SM00320">
    <property type="entry name" value="WD40"/>
    <property type="match status" value="8"/>
</dbReference>
<keyword evidence="9" id="KW-1185">Reference proteome</keyword>
<evidence type="ECO:0000256" key="6">
    <source>
        <dbReference type="ARBA" id="ARBA00038255"/>
    </source>
</evidence>
<dbReference type="Gene3D" id="2.130.10.10">
    <property type="entry name" value="YVTN repeat-like/Quinoprotein amine dehydrogenase"/>
    <property type="match status" value="4"/>
</dbReference>
<evidence type="ECO:0000256" key="3">
    <source>
        <dbReference type="ARBA" id="ARBA00022574"/>
    </source>
</evidence>
<dbReference type="InterPro" id="IPR019775">
    <property type="entry name" value="WD40_repeat_CS"/>
</dbReference>
<dbReference type="STRING" id="5539.A0A3E2HBW0"/>
<evidence type="ECO:0000256" key="2">
    <source>
        <dbReference type="ARBA" id="ARBA00022490"/>
    </source>
</evidence>
<accession>A0A3E2HBW0</accession>
<dbReference type="EMBL" id="NCSJ02000089">
    <property type="protein sequence ID" value="RFU30899.1"/>
    <property type="molecule type" value="Genomic_DNA"/>
</dbReference>
<dbReference type="Pfam" id="PF00400">
    <property type="entry name" value="WD40"/>
    <property type="match status" value="2"/>
</dbReference>
<name>A0A3E2HBW0_SCYLI</name>
<dbReference type="InterPro" id="IPR036322">
    <property type="entry name" value="WD40_repeat_dom_sf"/>
</dbReference>
<feature type="repeat" description="WD" evidence="7">
    <location>
        <begin position="207"/>
        <end position="256"/>
    </location>
</feature>